<dbReference type="InterPro" id="IPR035992">
    <property type="entry name" value="Ricin_B-like_lectins"/>
</dbReference>
<dbReference type="Gene3D" id="2.80.10.50">
    <property type="match status" value="1"/>
</dbReference>
<evidence type="ECO:0000313" key="4">
    <source>
        <dbReference type="Proteomes" id="UP000815677"/>
    </source>
</evidence>
<keyword evidence="4" id="KW-1185">Reference proteome</keyword>
<dbReference type="InterPro" id="IPR000772">
    <property type="entry name" value="Ricin_B_lectin"/>
</dbReference>
<dbReference type="SUPFAM" id="SSF50370">
    <property type="entry name" value="Ricin B-like lectins"/>
    <property type="match status" value="1"/>
</dbReference>
<reference evidence="3" key="1">
    <citation type="submission" date="2014-09" db="EMBL/GenBank/DDBJ databases">
        <title>Genome sequence of the luminous mushroom Mycena chlorophos for searching fungal bioluminescence genes.</title>
        <authorList>
            <person name="Tanaka Y."/>
            <person name="Kasuga D."/>
            <person name="Oba Y."/>
            <person name="Hase S."/>
            <person name="Sato K."/>
            <person name="Oba Y."/>
            <person name="Sakakibara Y."/>
        </authorList>
    </citation>
    <scope>NUCLEOTIDE SEQUENCE</scope>
</reference>
<feature type="region of interest" description="Disordered" evidence="1">
    <location>
        <begin position="634"/>
        <end position="671"/>
    </location>
</feature>
<gene>
    <name evidence="3" type="ORF">MCHLO_07750</name>
</gene>
<name>A0ABQ0LIX9_MYCCL</name>
<feature type="domain" description="Ricin B lectin" evidence="2">
    <location>
        <begin position="545"/>
        <end position="608"/>
    </location>
</feature>
<sequence>MQLALLHAQTTDDFVVVYGCRNGCMRRCTSFHLPPTRAIQVRRRNAAPQSLDLSVDEHEGGLLRMPLRGNAAQRSWLYPTPSRPTTSSLSVATDACVNALQFVPHPHGRDKSSGECCSLKLIVAEHEGGLGRENVARALGDEGSTGRRRDALDLYSDVASGVSLANHPRAFRGCRCSRYSRPRVDTVDRDGGPVLAKEARHARPSGTIPAGRINTGTRTTSRMSCIRKAHRQTLPVVQRRAFATRKAHQSRVTHLRFRLDAALPSFGACDTARRILICSSLRPVAPEFTLAVRRRWIRGFRAFCGGGSDFWLLAASAARLSSLVHHGGCALPPRSAIFAVVVLRAHIVDSQRARMYKIPSTRQNTRRLWRCSQDARDRLGAHRTRSWRNPELHLVVSLALTSTLFIPKPACPSGFKLFPSRIISQPLELSHHSFIQSRRSASQGRPRSSAAEQNNQSSLQPEMHFTALVSLVVAGFALRVAAQFQLVDPFAEMQRPQAANTASGTPVYTNILIQDYQNGNADLAYRATYDLAPIQSLENKPDEKAQQWNFTTTGNQGEYTIQNVASGTYMSYTLGGIPDANLNLAACQVCGNNAQLVWTFYRPVGDESTTFLMSPDPYDPLNPPKVAVRSWPSGGSTIVGDTNPLTLEHIDGKDEQQRFSLDPGPSTAPQP</sequence>
<evidence type="ECO:0000259" key="2">
    <source>
        <dbReference type="Pfam" id="PF14200"/>
    </source>
</evidence>
<accession>A0ABQ0LIX9</accession>
<proteinExistence type="predicted"/>
<evidence type="ECO:0000313" key="3">
    <source>
        <dbReference type="EMBL" id="GAT50514.1"/>
    </source>
</evidence>
<feature type="compositionally biased region" description="Polar residues" evidence="1">
    <location>
        <begin position="634"/>
        <end position="645"/>
    </location>
</feature>
<evidence type="ECO:0000256" key="1">
    <source>
        <dbReference type="SAM" id="MobiDB-lite"/>
    </source>
</evidence>
<dbReference type="Pfam" id="PF14200">
    <property type="entry name" value="RicinB_lectin_2"/>
    <property type="match status" value="1"/>
</dbReference>
<protein>
    <recommendedName>
        <fullName evidence="2">Ricin B lectin domain-containing protein</fullName>
    </recommendedName>
</protein>
<dbReference type="EMBL" id="DF846519">
    <property type="protein sequence ID" value="GAT50514.1"/>
    <property type="molecule type" value="Genomic_DNA"/>
</dbReference>
<dbReference type="Proteomes" id="UP000815677">
    <property type="component" value="Unassembled WGS sequence"/>
</dbReference>
<dbReference type="CDD" id="cd00161">
    <property type="entry name" value="beta-trefoil_Ricin-like"/>
    <property type="match status" value="1"/>
</dbReference>
<organism evidence="3 4">
    <name type="scientific">Mycena chlorophos</name>
    <name type="common">Agaric fungus</name>
    <name type="synonym">Agaricus chlorophos</name>
    <dbReference type="NCBI Taxonomy" id="658473"/>
    <lineage>
        <taxon>Eukaryota</taxon>
        <taxon>Fungi</taxon>
        <taxon>Dikarya</taxon>
        <taxon>Basidiomycota</taxon>
        <taxon>Agaricomycotina</taxon>
        <taxon>Agaricomycetes</taxon>
        <taxon>Agaricomycetidae</taxon>
        <taxon>Agaricales</taxon>
        <taxon>Marasmiineae</taxon>
        <taxon>Mycenaceae</taxon>
        <taxon>Mycena</taxon>
    </lineage>
</organism>
<feature type="compositionally biased region" description="Basic and acidic residues" evidence="1">
    <location>
        <begin position="648"/>
        <end position="657"/>
    </location>
</feature>
<feature type="region of interest" description="Disordered" evidence="1">
    <location>
        <begin position="197"/>
        <end position="219"/>
    </location>
</feature>
<feature type="region of interest" description="Disordered" evidence="1">
    <location>
        <begin position="435"/>
        <end position="458"/>
    </location>
</feature>